<dbReference type="AlphaFoldDB" id="A0A7H1J500"/>
<protein>
    <submittedName>
        <fullName evidence="2">EAL domain-containing protein</fullName>
    </submittedName>
</protein>
<dbReference type="SUPFAM" id="SSF141868">
    <property type="entry name" value="EAL domain-like"/>
    <property type="match status" value="1"/>
</dbReference>
<organism evidence="2 3">
    <name type="scientific">Marinomonas arctica</name>
    <dbReference type="NCBI Taxonomy" id="383750"/>
    <lineage>
        <taxon>Bacteria</taxon>
        <taxon>Pseudomonadati</taxon>
        <taxon>Pseudomonadota</taxon>
        <taxon>Gammaproteobacteria</taxon>
        <taxon>Oceanospirillales</taxon>
        <taxon>Oceanospirillaceae</taxon>
        <taxon>Marinomonas</taxon>
    </lineage>
</organism>
<evidence type="ECO:0000313" key="2">
    <source>
        <dbReference type="EMBL" id="QNT05566.1"/>
    </source>
</evidence>
<dbReference type="InterPro" id="IPR001633">
    <property type="entry name" value="EAL_dom"/>
</dbReference>
<evidence type="ECO:0000259" key="1">
    <source>
        <dbReference type="PROSITE" id="PS50883"/>
    </source>
</evidence>
<reference evidence="2 3" key="1">
    <citation type="submission" date="2020-09" db="EMBL/GenBank/DDBJ databases">
        <title>Complete genome sequence of an Arctic sea ice bacterium Marinomonas arctica BSI20414.</title>
        <authorList>
            <person name="Liao L."/>
            <person name="Chen B."/>
        </authorList>
    </citation>
    <scope>NUCLEOTIDE SEQUENCE [LARGE SCALE GENOMIC DNA]</scope>
    <source>
        <strain evidence="2 3">BSI20414</strain>
    </source>
</reference>
<dbReference type="EMBL" id="CP061081">
    <property type="protein sequence ID" value="QNT05566.1"/>
    <property type="molecule type" value="Genomic_DNA"/>
</dbReference>
<name>A0A7H1J500_9GAMM</name>
<accession>A0A7H1J500</accession>
<dbReference type="PROSITE" id="PS50883">
    <property type="entry name" value="EAL"/>
    <property type="match status" value="1"/>
</dbReference>
<dbReference type="InterPro" id="IPR035919">
    <property type="entry name" value="EAL_sf"/>
</dbReference>
<evidence type="ECO:0000313" key="3">
    <source>
        <dbReference type="Proteomes" id="UP000516370"/>
    </source>
</evidence>
<sequence length="77" mass="8697">MEKAKLRCYSPDAYTARQDMSKRIFVHSTTMSFVEECDSHTEDAKIYVTIIHLARSLELGIVAEGVETAQQADMLQS</sequence>
<dbReference type="KEGG" id="mard:IBG28_18210"/>
<keyword evidence="3" id="KW-1185">Reference proteome</keyword>
<gene>
    <name evidence="2" type="ORF">IBG28_18210</name>
</gene>
<proteinExistence type="predicted"/>
<dbReference type="Proteomes" id="UP000516370">
    <property type="component" value="Chromosome"/>
</dbReference>
<dbReference type="Gene3D" id="3.20.20.450">
    <property type="entry name" value="EAL domain"/>
    <property type="match status" value="1"/>
</dbReference>
<feature type="domain" description="EAL" evidence="1">
    <location>
        <begin position="1"/>
        <end position="77"/>
    </location>
</feature>